<dbReference type="GO" id="GO:0003824">
    <property type="term" value="F:catalytic activity"/>
    <property type="evidence" value="ECO:0007669"/>
    <property type="project" value="InterPro"/>
</dbReference>
<organism evidence="2 3">
    <name type="scientific">Mycolicibacterium hodleri</name>
    <dbReference type="NCBI Taxonomy" id="49897"/>
    <lineage>
        <taxon>Bacteria</taxon>
        <taxon>Bacillati</taxon>
        <taxon>Actinomycetota</taxon>
        <taxon>Actinomycetes</taxon>
        <taxon>Mycobacteriales</taxon>
        <taxon>Mycobacteriaceae</taxon>
        <taxon>Mycolicibacterium</taxon>
    </lineage>
</organism>
<dbReference type="Gene3D" id="3.20.20.10">
    <property type="entry name" value="Alanine racemase"/>
    <property type="match status" value="1"/>
</dbReference>
<dbReference type="Proteomes" id="UP000315759">
    <property type="component" value="Unassembled WGS sequence"/>
</dbReference>
<sequence>MSPQNAAQPGECPVTIFELFHPALDDVASPPFTAQDALRRYRQYRAVFPRTGISVAAQALRLPAVAEAVQKRGHSVDAHSYEELALVLAAGIPAQRIVMHDDGITAGPIRRAVNVGVGRIVLKCCQQVGVLEACAGRPPRVMLDVTTDCIDDAVAAVLAGPRLDLIGFHARLKRDARCPAYAETAVEMISRMAHVRREHGVILTRISLSGGAILSDRTTAPIVLRGMAAELDDAFDDACARYRFPRPALMLAPR</sequence>
<dbReference type="SUPFAM" id="SSF51419">
    <property type="entry name" value="PLP-binding barrel"/>
    <property type="match status" value="1"/>
</dbReference>
<gene>
    <name evidence="2" type="ORF">D8S82_29890</name>
</gene>
<comment type="caution">
    <text evidence="2">The sequence shown here is derived from an EMBL/GenBank/DDBJ whole genome shotgun (WGS) entry which is preliminary data.</text>
</comment>
<feature type="domain" description="Orn/DAP/Arg decarboxylase 2 N-terminal" evidence="1">
    <location>
        <begin position="38"/>
        <end position="148"/>
    </location>
</feature>
<dbReference type="EMBL" id="VIFX01000057">
    <property type="protein sequence ID" value="TQR82855.1"/>
    <property type="molecule type" value="Genomic_DNA"/>
</dbReference>
<keyword evidence="3" id="KW-1185">Reference proteome</keyword>
<evidence type="ECO:0000313" key="3">
    <source>
        <dbReference type="Proteomes" id="UP000315759"/>
    </source>
</evidence>
<reference evidence="2 3" key="1">
    <citation type="submission" date="2018-10" db="EMBL/GenBank/DDBJ databases">
        <title>Draft genome of Mycobacterium hodleri strain B.</title>
        <authorList>
            <person name="Amande T.J."/>
            <person name="Mcgenity T.J."/>
        </authorList>
    </citation>
    <scope>NUCLEOTIDE SEQUENCE [LARGE SCALE GENOMIC DNA]</scope>
    <source>
        <strain evidence="2 3">B</strain>
    </source>
</reference>
<dbReference type="Pfam" id="PF02784">
    <property type="entry name" value="Orn_Arg_deC_N"/>
    <property type="match status" value="1"/>
</dbReference>
<accession>A0A544VSB2</accession>
<dbReference type="InterPro" id="IPR029066">
    <property type="entry name" value="PLP-binding_barrel"/>
</dbReference>
<evidence type="ECO:0000259" key="1">
    <source>
        <dbReference type="Pfam" id="PF02784"/>
    </source>
</evidence>
<evidence type="ECO:0000313" key="2">
    <source>
        <dbReference type="EMBL" id="TQR82855.1"/>
    </source>
</evidence>
<protein>
    <recommendedName>
        <fullName evidence="1">Orn/DAP/Arg decarboxylase 2 N-terminal domain-containing protein</fullName>
    </recommendedName>
</protein>
<dbReference type="AlphaFoldDB" id="A0A544VSB2"/>
<dbReference type="InterPro" id="IPR022644">
    <property type="entry name" value="De-COase2_N"/>
</dbReference>
<proteinExistence type="predicted"/>
<name>A0A544VSB2_9MYCO</name>